<dbReference type="PANTHER" id="PTHR48207:SF3">
    <property type="entry name" value="SUCCINATE--HYDROXYMETHYLGLUTARATE COA-TRANSFERASE"/>
    <property type="match status" value="1"/>
</dbReference>
<dbReference type="SUPFAM" id="SSF89796">
    <property type="entry name" value="CoA-transferase family III (CaiB/BaiF)"/>
    <property type="match status" value="1"/>
</dbReference>
<comment type="caution">
    <text evidence="2">The sequence shown here is derived from an EMBL/GenBank/DDBJ whole genome shotgun (WGS) entry which is preliminary data.</text>
</comment>
<dbReference type="GO" id="GO:0016740">
    <property type="term" value="F:transferase activity"/>
    <property type="evidence" value="ECO:0007669"/>
    <property type="project" value="UniProtKB-KW"/>
</dbReference>
<evidence type="ECO:0000256" key="1">
    <source>
        <dbReference type="ARBA" id="ARBA00022679"/>
    </source>
</evidence>
<accession>A0ABT4N370</accession>
<dbReference type="Proteomes" id="UP001067235">
    <property type="component" value="Unassembled WGS sequence"/>
</dbReference>
<reference evidence="2" key="1">
    <citation type="submission" date="2022-12" db="EMBL/GenBank/DDBJ databases">
        <authorList>
            <person name="Krivoruchko A.V."/>
            <person name="Elkin A."/>
        </authorList>
    </citation>
    <scope>NUCLEOTIDE SEQUENCE</scope>
    <source>
        <strain evidence="2">IEGM 1388</strain>
    </source>
</reference>
<dbReference type="InterPro" id="IPR023606">
    <property type="entry name" value="CoA-Trfase_III_dom_1_sf"/>
</dbReference>
<dbReference type="Pfam" id="PF02515">
    <property type="entry name" value="CoA_transf_3"/>
    <property type="match status" value="1"/>
</dbReference>
<organism evidence="2 3">
    <name type="scientific">Gordonia rubripertincta</name>
    <name type="common">Rhodococcus corallinus</name>
    <dbReference type="NCBI Taxonomy" id="36822"/>
    <lineage>
        <taxon>Bacteria</taxon>
        <taxon>Bacillati</taxon>
        <taxon>Actinomycetota</taxon>
        <taxon>Actinomycetes</taxon>
        <taxon>Mycobacteriales</taxon>
        <taxon>Gordoniaceae</taxon>
        <taxon>Gordonia</taxon>
    </lineage>
</organism>
<evidence type="ECO:0000313" key="2">
    <source>
        <dbReference type="EMBL" id="MCZ4552856.1"/>
    </source>
</evidence>
<keyword evidence="3" id="KW-1185">Reference proteome</keyword>
<dbReference type="PANTHER" id="PTHR48207">
    <property type="entry name" value="SUCCINATE--HYDROXYMETHYLGLUTARATE COA-TRANSFERASE"/>
    <property type="match status" value="1"/>
</dbReference>
<dbReference type="RefSeq" id="WP_084838267.1">
    <property type="nucleotide sequence ID" value="NZ_JAPWIE010000007.1"/>
</dbReference>
<name>A0ABT4N370_GORRU</name>
<dbReference type="InterPro" id="IPR003673">
    <property type="entry name" value="CoA-Trfase_fam_III"/>
</dbReference>
<protein>
    <submittedName>
        <fullName evidence="2">CoA transferase</fullName>
    </submittedName>
</protein>
<dbReference type="InterPro" id="IPR044855">
    <property type="entry name" value="CoA-Trfase_III_dom3_sf"/>
</dbReference>
<dbReference type="EMBL" id="JAPWIE010000007">
    <property type="protein sequence ID" value="MCZ4552856.1"/>
    <property type="molecule type" value="Genomic_DNA"/>
</dbReference>
<proteinExistence type="predicted"/>
<dbReference type="Gene3D" id="3.40.50.10540">
    <property type="entry name" value="Crotonobetainyl-coa:carnitine coa-transferase, domain 1"/>
    <property type="match status" value="1"/>
</dbReference>
<keyword evidence="1 2" id="KW-0808">Transferase</keyword>
<sequence length="403" mass="43051">MTTADVPAGPLTDLRVVEMGQLLAGPFCGQLLADFGAEVIKLESPGVGDPMRQWGREKAHGKSLWWPVVARGKKSVTCNLRSPEGQDLARQIIAEADVVVENFRPGTLERWGLGVEELHKINPGLIVARVSGYGQSGPYSARAGFGSIGEAMGGIRYVTGDPTNAPSRAGISLGDSLAAVFATIGVLAALHHREKTGVGQVVDSAIYEAVLAMMESLLPEWAIGGYQRERTGSVLPNIAPSNVYPTKEDSMILVAANQDSVFGRLATAMDRTDLIDDPRYRDHASRGLNMDELDELIASWTVERGTDELLELLHEAGVPAGRIYTASDMFADPHFAAREAIVKLAHPDFGEFPMHGVFPKLSKTPGAVRHAGPALGEHNADIYGALLGLTDSDQAALAERGTI</sequence>
<dbReference type="Gene3D" id="3.30.1540.10">
    <property type="entry name" value="formyl-coa transferase, domain 3"/>
    <property type="match status" value="1"/>
</dbReference>
<gene>
    <name evidence="2" type="ORF">O4213_22900</name>
</gene>
<evidence type="ECO:0000313" key="3">
    <source>
        <dbReference type="Proteomes" id="UP001067235"/>
    </source>
</evidence>
<dbReference type="InterPro" id="IPR050483">
    <property type="entry name" value="CoA-transferase_III_domain"/>
</dbReference>